<dbReference type="InterPro" id="IPR022385">
    <property type="entry name" value="Rhs_assc_core"/>
</dbReference>
<dbReference type="SUPFAM" id="SSF49313">
    <property type="entry name" value="Cadherin-like"/>
    <property type="match status" value="1"/>
</dbReference>
<dbReference type="PANTHER" id="PTHR32305:SF15">
    <property type="entry name" value="PROTEIN RHSA-RELATED"/>
    <property type="match status" value="1"/>
</dbReference>
<keyword evidence="1" id="KW-0472">Membrane</keyword>
<dbReference type="InterPro" id="IPR006644">
    <property type="entry name" value="Cadg"/>
</dbReference>
<keyword evidence="1" id="KW-0812">Transmembrane</keyword>
<evidence type="ECO:0000259" key="2">
    <source>
        <dbReference type="SMART" id="SM00736"/>
    </source>
</evidence>
<dbReference type="Pfam" id="PF05345">
    <property type="entry name" value="He_PIG"/>
    <property type="match status" value="1"/>
</dbReference>
<reference evidence="3 4" key="1">
    <citation type="submission" date="2020-10" db="EMBL/GenBank/DDBJ databases">
        <title>Connecting structure to function with the recovery of over 1000 high-quality activated sludge metagenome-assembled genomes encoding full-length rRNA genes using long-read sequencing.</title>
        <authorList>
            <person name="Singleton C.M."/>
            <person name="Petriglieri F."/>
            <person name="Kristensen J.M."/>
            <person name="Kirkegaard R.H."/>
            <person name="Michaelsen T.Y."/>
            <person name="Andersen M.H."/>
            <person name="Karst S.M."/>
            <person name="Dueholm M.S."/>
            <person name="Nielsen P.H."/>
            <person name="Albertsen M."/>
        </authorList>
    </citation>
    <scope>NUCLEOTIDE SEQUENCE [LARGE SCALE GENOMIC DNA]</scope>
    <source>
        <strain evidence="3">EsbW_18-Q3-R4-48_BATAC.285</strain>
    </source>
</reference>
<dbReference type="PANTHER" id="PTHR32305">
    <property type="match status" value="1"/>
</dbReference>
<dbReference type="Proteomes" id="UP000697998">
    <property type="component" value="Unassembled WGS sequence"/>
</dbReference>
<dbReference type="GO" id="GO:0005509">
    <property type="term" value="F:calcium ion binding"/>
    <property type="evidence" value="ECO:0007669"/>
    <property type="project" value="InterPro"/>
</dbReference>
<dbReference type="AlphaFoldDB" id="A0A935PUN1"/>
<dbReference type="Gene3D" id="2.60.40.10">
    <property type="entry name" value="Immunoglobulins"/>
    <property type="match status" value="2"/>
</dbReference>
<name>A0A935PUN1_9PROT</name>
<comment type="caution">
    <text evidence="3">The sequence shown here is derived from an EMBL/GenBank/DDBJ whole genome shotgun (WGS) entry which is preliminary data.</text>
</comment>
<keyword evidence="1" id="KW-1133">Transmembrane helix</keyword>
<evidence type="ECO:0000313" key="4">
    <source>
        <dbReference type="Proteomes" id="UP000697998"/>
    </source>
</evidence>
<dbReference type="Gene3D" id="2.180.10.10">
    <property type="entry name" value="RHS repeat-associated core"/>
    <property type="match status" value="1"/>
</dbReference>
<proteinExistence type="predicted"/>
<dbReference type="GO" id="GO:0016020">
    <property type="term" value="C:membrane"/>
    <property type="evidence" value="ECO:0007669"/>
    <property type="project" value="InterPro"/>
</dbReference>
<dbReference type="SMART" id="SM00736">
    <property type="entry name" value="CADG"/>
    <property type="match status" value="1"/>
</dbReference>
<dbReference type="InterPro" id="IPR055353">
    <property type="entry name" value="DUF7619"/>
</dbReference>
<dbReference type="Pfam" id="PF24595">
    <property type="entry name" value="DUF7619"/>
    <property type="match status" value="2"/>
</dbReference>
<dbReference type="NCBIfam" id="TIGR03696">
    <property type="entry name" value="Rhs_assc_core"/>
    <property type="match status" value="1"/>
</dbReference>
<feature type="transmembrane region" description="Helical" evidence="1">
    <location>
        <begin position="141"/>
        <end position="162"/>
    </location>
</feature>
<protein>
    <submittedName>
        <fullName evidence="3">Ig domain-containing protein</fullName>
    </submittedName>
</protein>
<dbReference type="InterPro" id="IPR013783">
    <property type="entry name" value="Ig-like_fold"/>
</dbReference>
<evidence type="ECO:0000256" key="1">
    <source>
        <dbReference type="SAM" id="Phobius"/>
    </source>
</evidence>
<dbReference type="InterPro" id="IPR050708">
    <property type="entry name" value="T6SS_VgrG/RHS"/>
</dbReference>
<gene>
    <name evidence="3" type="ORF">IPJ27_02130</name>
</gene>
<evidence type="ECO:0000313" key="3">
    <source>
        <dbReference type="EMBL" id="MBK7673645.1"/>
    </source>
</evidence>
<accession>A0A935PUN1</accession>
<dbReference type="InterPro" id="IPR015919">
    <property type="entry name" value="Cadherin-like_sf"/>
</dbReference>
<sequence>MVNVAAEYDAAGNQIAAYTYGLGLERQSSAANGSSYYDFDAIGSTAGLTNGNGAYVDQYRYLPFGENLTTTETVANPFEYVGQWGVMGEGNGLNFMRARFYNALDGRFTQIDPLGLNGGDTNLYRYVNNEPANIIDPSGQLFFIPFAAAVVVTGVGVALNFLTAAPMYVALRAQTEGRDKILLGNLEDANSNKLHLLPQLNQNLNTAAQFTVLGEQITSGYKTVKSTPKDIGHVLSGSYNSTNLGDFGNNLRSFFKKAFDPSLSDYLADRADRFWNFVNKTMRVIGAIDPNDILGPDGYGNQHWVTAKEALPYTVRFENLATATAPAQQVTVTLPLDSDVDVNSFRLGDFGWGELDIHVPDGVAFYMNRIDLTASKGYLVDVVAGIDVQSHEVFWTLTAIDPNTGEIPDNPTVGFLPPNDADGAGEGYVNFTVKPGKSAGTGAVIDAKATIVFDINEPIDTPAIFNTVDSRLPSSQMDAAGASGTPATRTVNTTQFEVHWSGNDTGSGLAGYTVYVSDNGGAYAPWLENTTRTHAAYLGQPGHTYAFYTLSRDNAGNVEAAPGEADLVVRVAALTGNNAPVVANRIADQAANASSVFRFALAPDTFTDMDAGDRLSYAAALTDDSALPTWLHFDAATATFSGTPVSGDVGSLDVRVTATDMSGAAVSDTFVVTVSKAAPTLALSGVAATNEGAAYTLHIVGNVGGGAADRLSCDIDWGDGSTQNLTAAQLATLLDNVTHTYTDDEDGPVNATHRTIRVTVSDEDGGSSLQNKVVTVNNVAPTASISGADSVNEAATYTLNVGAINDPGTDTRSSYAIHWGDGSTDNFTPAQWAAAGGSFTHIYGDGVGDVSRTISLDLVDEDGSYLSVATQNITVKNVATPPAIIHLGNATGIVNGADPNGWATSWTDPDVAISHKADYVSNLELWSPVTLNALRAGALSGGDLYGGNLGVSGRNLATSGNRQEIQGAEALRFDLADPANKVTLNLSRFFQDDDRNLLNQNEAGRLQALDDAGNVVKELTFTAISHGRQNMTLTLTLDGDAVFSSLVLSAGAYDDQHQFVFGAYVNDGGATVDPYRDFAGRLHGSDFLVHDIEFEVPVLGGPVVP</sequence>
<organism evidence="3 4">
    <name type="scientific">Candidatus Accumulibacter proximus</name>
    <dbReference type="NCBI Taxonomy" id="2954385"/>
    <lineage>
        <taxon>Bacteria</taxon>
        <taxon>Pseudomonadati</taxon>
        <taxon>Pseudomonadota</taxon>
        <taxon>Betaproteobacteria</taxon>
        <taxon>Candidatus Accumulibacter</taxon>
    </lineage>
</organism>
<dbReference type="EMBL" id="JADJMH010000001">
    <property type="protein sequence ID" value="MBK7673645.1"/>
    <property type="molecule type" value="Genomic_DNA"/>
</dbReference>
<feature type="domain" description="Dystroglycan-type cadherin-like" evidence="2">
    <location>
        <begin position="581"/>
        <end position="681"/>
    </location>
</feature>